<gene>
    <name evidence="2" type="ORF">H9763_06520</name>
</gene>
<dbReference type="InterPro" id="IPR036291">
    <property type="entry name" value="NAD(P)-bd_dom_sf"/>
</dbReference>
<dbReference type="PANTHER" id="PTHR43245">
    <property type="entry name" value="BIFUNCTIONAL POLYMYXIN RESISTANCE PROTEIN ARNA"/>
    <property type="match status" value="1"/>
</dbReference>
<dbReference type="Proteomes" id="UP000886883">
    <property type="component" value="Unassembled WGS sequence"/>
</dbReference>
<accession>A0A9D2MQI1</accession>
<organism evidence="2 3">
    <name type="scientific">Candidatus Eisenbergiella merdigallinarum</name>
    <dbReference type="NCBI Taxonomy" id="2838552"/>
    <lineage>
        <taxon>Bacteria</taxon>
        <taxon>Bacillati</taxon>
        <taxon>Bacillota</taxon>
        <taxon>Clostridia</taxon>
        <taxon>Lachnospirales</taxon>
        <taxon>Lachnospiraceae</taxon>
        <taxon>Eisenbergiella</taxon>
    </lineage>
</organism>
<proteinExistence type="predicted"/>
<dbReference type="SUPFAM" id="SSF51735">
    <property type="entry name" value="NAD(P)-binding Rossmann-fold domains"/>
    <property type="match status" value="1"/>
</dbReference>
<sequence length="326" mass="36047">MEEKKTLILGAAGFIGTNLSRRLLEKGKSLLLFDRPGVSFAPFVRQAADEGRARILEGSFSGLAEEKTEEEIRALRLSETDTVYHLISTTCPSNSNRDVAGEMEENLIATIRFLDACVKAGVKKVVFLSSGGTVYGREHTGICREEEEAFPITSYGVQKLAIEKILYLYREMHGLDYRIVRLANPYGPWQKPDGVQGAVTTFTWRALTQTPIEVYGDGSVVRDYIYIDDAVRGILNVAEGQGKSRLYNLGCGEGHTVLDVIDAIEAVLGRRPEVRFLPGRPVDVPVNVLDVSRYETDFGPLCPLPLEEGIRRLAEFYGKGGLAPCR</sequence>
<evidence type="ECO:0000313" key="3">
    <source>
        <dbReference type="Proteomes" id="UP000886883"/>
    </source>
</evidence>
<reference evidence="2" key="2">
    <citation type="submission" date="2021-04" db="EMBL/GenBank/DDBJ databases">
        <authorList>
            <person name="Gilroy R."/>
        </authorList>
    </citation>
    <scope>NUCLEOTIDE SEQUENCE</scope>
    <source>
        <strain evidence="2">USAMLcec3-2134</strain>
    </source>
</reference>
<dbReference type="PRINTS" id="PR01713">
    <property type="entry name" value="NUCEPIMERASE"/>
</dbReference>
<feature type="domain" description="NAD-dependent epimerase/dehydratase" evidence="1">
    <location>
        <begin position="7"/>
        <end position="250"/>
    </location>
</feature>
<dbReference type="AlphaFoldDB" id="A0A9D2MQI1"/>
<evidence type="ECO:0000259" key="1">
    <source>
        <dbReference type="Pfam" id="PF01370"/>
    </source>
</evidence>
<name>A0A9D2MQI1_9FIRM</name>
<dbReference type="Gene3D" id="3.40.50.720">
    <property type="entry name" value="NAD(P)-binding Rossmann-like Domain"/>
    <property type="match status" value="1"/>
</dbReference>
<protein>
    <submittedName>
        <fullName evidence="2">NAD-dependent epimerase/dehydratase family protein</fullName>
    </submittedName>
</protein>
<dbReference type="InterPro" id="IPR050177">
    <property type="entry name" value="Lipid_A_modif_metabolic_enz"/>
</dbReference>
<dbReference type="Gene3D" id="3.90.25.10">
    <property type="entry name" value="UDP-galactose 4-epimerase, domain 1"/>
    <property type="match status" value="1"/>
</dbReference>
<dbReference type="InterPro" id="IPR001509">
    <property type="entry name" value="Epimerase_deHydtase"/>
</dbReference>
<evidence type="ECO:0000313" key="2">
    <source>
        <dbReference type="EMBL" id="HJB91108.1"/>
    </source>
</evidence>
<comment type="caution">
    <text evidence="2">The sequence shown here is derived from an EMBL/GenBank/DDBJ whole genome shotgun (WGS) entry which is preliminary data.</text>
</comment>
<dbReference type="Pfam" id="PF01370">
    <property type="entry name" value="Epimerase"/>
    <property type="match status" value="1"/>
</dbReference>
<dbReference type="EMBL" id="DWXE01000022">
    <property type="protein sequence ID" value="HJB91108.1"/>
    <property type="molecule type" value="Genomic_DNA"/>
</dbReference>
<dbReference type="PANTHER" id="PTHR43245:SF13">
    <property type="entry name" value="UDP-D-APIOSE_UDP-D-XYLOSE SYNTHASE 2"/>
    <property type="match status" value="1"/>
</dbReference>
<reference evidence="2" key="1">
    <citation type="journal article" date="2021" name="PeerJ">
        <title>Extensive microbial diversity within the chicken gut microbiome revealed by metagenomics and culture.</title>
        <authorList>
            <person name="Gilroy R."/>
            <person name="Ravi A."/>
            <person name="Getino M."/>
            <person name="Pursley I."/>
            <person name="Horton D.L."/>
            <person name="Alikhan N.F."/>
            <person name="Baker D."/>
            <person name="Gharbi K."/>
            <person name="Hall N."/>
            <person name="Watson M."/>
            <person name="Adriaenssens E.M."/>
            <person name="Foster-Nyarko E."/>
            <person name="Jarju S."/>
            <person name="Secka A."/>
            <person name="Antonio M."/>
            <person name="Oren A."/>
            <person name="Chaudhuri R.R."/>
            <person name="La Ragione R."/>
            <person name="Hildebrand F."/>
            <person name="Pallen M.J."/>
        </authorList>
    </citation>
    <scope>NUCLEOTIDE SEQUENCE</scope>
    <source>
        <strain evidence="2">USAMLcec3-2134</strain>
    </source>
</reference>